<dbReference type="CDD" id="cd02980">
    <property type="entry name" value="TRX_Fd_family"/>
    <property type="match status" value="1"/>
</dbReference>
<dbReference type="AlphaFoldDB" id="A0A7X6IDB8"/>
<comment type="caution">
    <text evidence="1">The sequence shown here is derived from an EMBL/GenBank/DDBJ whole genome shotgun (WGS) entry which is preliminary data.</text>
</comment>
<dbReference type="SUPFAM" id="SSF52833">
    <property type="entry name" value="Thioredoxin-like"/>
    <property type="match status" value="1"/>
</dbReference>
<sequence length="113" mass="12537">MEPVLKTEKPSIKSYNKHLLVCTGPRCTSGEAESLFKMIGEKLAANGLEGGEFRVKRTRCSCFAVCKGGPIVVVHPDGTWYYGVTPEVLDRILKEHVKEGNPVKEHVFYQASL</sequence>
<dbReference type="RefSeq" id="WP_168063542.1">
    <property type="nucleotide sequence ID" value="NZ_VTOW01000008.1"/>
</dbReference>
<dbReference type="EMBL" id="VTOW01000008">
    <property type="protein sequence ID" value="NKE73583.1"/>
    <property type="molecule type" value="Genomic_DNA"/>
</dbReference>
<protein>
    <submittedName>
        <fullName evidence="1">(2Fe-2S) ferredoxin domain-containing protein</fullName>
    </submittedName>
</protein>
<evidence type="ECO:0000313" key="2">
    <source>
        <dbReference type="Proteomes" id="UP000534783"/>
    </source>
</evidence>
<gene>
    <name evidence="1" type="ORF">MNODULE_22745</name>
</gene>
<accession>A0A7X6IDB8</accession>
<proteinExistence type="predicted"/>
<reference evidence="1 2" key="1">
    <citation type="journal article" date="2020" name="Nature">
        <title>Bacterial chemolithoautotrophy via manganese oxidation.</title>
        <authorList>
            <person name="Yu H."/>
            <person name="Leadbetter J.R."/>
        </authorList>
    </citation>
    <scope>NUCLEOTIDE SEQUENCE [LARGE SCALE GENOMIC DNA]</scope>
    <source>
        <strain evidence="1 2">Mn-1</strain>
    </source>
</reference>
<dbReference type="Pfam" id="PF01257">
    <property type="entry name" value="2Fe-2S_thioredx"/>
    <property type="match status" value="1"/>
</dbReference>
<dbReference type="InterPro" id="IPR036249">
    <property type="entry name" value="Thioredoxin-like_sf"/>
</dbReference>
<name>A0A7X6IDB8_9BACT</name>
<dbReference type="Gene3D" id="3.40.30.10">
    <property type="entry name" value="Glutaredoxin"/>
    <property type="match status" value="1"/>
</dbReference>
<keyword evidence="2" id="KW-1185">Reference proteome</keyword>
<dbReference type="Proteomes" id="UP000534783">
    <property type="component" value="Unassembled WGS sequence"/>
</dbReference>
<evidence type="ECO:0000313" key="1">
    <source>
        <dbReference type="EMBL" id="NKE73583.1"/>
    </source>
</evidence>
<organism evidence="1 2">
    <name type="scientific">Candidatus Manganitrophus noduliformans</name>
    <dbReference type="NCBI Taxonomy" id="2606439"/>
    <lineage>
        <taxon>Bacteria</taxon>
        <taxon>Pseudomonadati</taxon>
        <taxon>Nitrospirota</taxon>
        <taxon>Nitrospiria</taxon>
        <taxon>Candidatus Troglogloeales</taxon>
        <taxon>Candidatus Manganitrophaceae</taxon>
        <taxon>Candidatus Manganitrophus</taxon>
    </lineage>
</organism>